<sequence>MRIKKKGLFMKKELKLPKFKSEDEERYFWENIDIGDYYDENDFESVSFPNLKPTSRPISIRIPEYILIRVKEKANEIDIPYQALIKQYISNGVFERKQK</sequence>
<accession>A0A0G0D0L5</accession>
<protein>
    <submittedName>
        <fullName evidence="1">Uncharacterized protein</fullName>
    </submittedName>
</protein>
<organism evidence="1 2">
    <name type="scientific">Berkelbacteria bacterium GW2011_GWA2_35_9</name>
    <dbReference type="NCBI Taxonomy" id="1618333"/>
    <lineage>
        <taxon>Bacteria</taxon>
        <taxon>Candidatus Berkelbacteria</taxon>
    </lineage>
</organism>
<gene>
    <name evidence="1" type="ORF">UR93_C0030G0012</name>
</gene>
<evidence type="ECO:0000313" key="2">
    <source>
        <dbReference type="Proteomes" id="UP000034316"/>
    </source>
</evidence>
<reference evidence="1 2" key="1">
    <citation type="journal article" date="2015" name="Nature">
        <title>rRNA introns, odd ribosomes, and small enigmatic genomes across a large radiation of phyla.</title>
        <authorList>
            <person name="Brown C.T."/>
            <person name="Hug L.A."/>
            <person name="Thomas B.C."/>
            <person name="Sharon I."/>
            <person name="Castelle C.J."/>
            <person name="Singh A."/>
            <person name="Wilkins M.J."/>
            <person name="Williams K.H."/>
            <person name="Banfield J.F."/>
        </authorList>
    </citation>
    <scope>NUCLEOTIDE SEQUENCE [LARGE SCALE GENOMIC DNA]</scope>
</reference>
<comment type="caution">
    <text evidence="1">The sequence shown here is derived from an EMBL/GenBank/DDBJ whole genome shotgun (WGS) entry which is preliminary data.</text>
</comment>
<dbReference type="Proteomes" id="UP000034316">
    <property type="component" value="Unassembled WGS sequence"/>
</dbReference>
<dbReference type="EMBL" id="LBRB01000030">
    <property type="protein sequence ID" value="KKP87839.1"/>
    <property type="molecule type" value="Genomic_DNA"/>
</dbReference>
<dbReference type="InterPro" id="IPR022148">
    <property type="entry name" value="CopG_antitoxin"/>
</dbReference>
<dbReference type="AlphaFoldDB" id="A0A0G0D0L5"/>
<proteinExistence type="predicted"/>
<dbReference type="Pfam" id="PF12441">
    <property type="entry name" value="CopG_antitoxin"/>
    <property type="match status" value="1"/>
</dbReference>
<name>A0A0G0D0L5_9BACT</name>
<dbReference type="STRING" id="1618333.UR93_C0030G0012"/>
<evidence type="ECO:0000313" key="1">
    <source>
        <dbReference type="EMBL" id="KKP87839.1"/>
    </source>
</evidence>